<dbReference type="EMBL" id="JAJNAY010000001">
    <property type="protein sequence ID" value="MCD1115384.1"/>
    <property type="molecule type" value="Genomic_DNA"/>
</dbReference>
<dbReference type="Gene3D" id="3.40.50.720">
    <property type="entry name" value="NAD(P)-binding Rossmann-like Domain"/>
    <property type="match status" value="1"/>
</dbReference>
<dbReference type="PANTHER" id="PTHR11092:SF0">
    <property type="entry name" value="EPIMERASE FAMILY PROTEIN SDR39U1"/>
    <property type="match status" value="1"/>
</dbReference>
<gene>
    <name evidence="2" type="ORF">LO744_00630</name>
</gene>
<dbReference type="AlphaFoldDB" id="A0A9Q3V1H6"/>
<organism evidence="2 3">
    <name type="scientific">Chryseobacterium turcicum</name>
    <dbReference type="NCBI Taxonomy" id="2898076"/>
    <lineage>
        <taxon>Bacteria</taxon>
        <taxon>Pseudomonadati</taxon>
        <taxon>Bacteroidota</taxon>
        <taxon>Flavobacteriia</taxon>
        <taxon>Flavobacteriales</taxon>
        <taxon>Weeksellaceae</taxon>
        <taxon>Chryseobacterium group</taxon>
        <taxon>Chryseobacterium</taxon>
    </lineage>
</organism>
<keyword evidence="3" id="KW-1185">Reference proteome</keyword>
<comment type="caution">
    <text evidence="2">The sequence shown here is derived from an EMBL/GenBank/DDBJ whole genome shotgun (WGS) entry which is preliminary data.</text>
</comment>
<sequence length="287" mass="32058">MKQTVLITGGSSFIAQHLIKILNEKYNVKLLTRAPKKENEYQWDLENWTMDEKALDDVDYIVHLSGSKLNDGTPLTNERKKLVYDTRIGAANFLREKLKSRNQKLKAFVSASAIGYYGFTDKALEIDENGERGHGFSADLSEDWEKAADQFKADEVADHVSKIRVSLVLGNDGGIFPVYMNMVKSDPQVAAQPNPGAFPWNHVEDMAGIFAFAVEHNLDGVYNSVAPQPASMQDIFKAIANEVANTHYSISAFQGQHLVSHKIMDKGYVFKYPNIEKAVKNIIASSK</sequence>
<dbReference type="Pfam" id="PF01370">
    <property type="entry name" value="Epimerase"/>
    <property type="match status" value="1"/>
</dbReference>
<dbReference type="InterPro" id="IPR001509">
    <property type="entry name" value="Epimerase_deHydtase"/>
</dbReference>
<protein>
    <submittedName>
        <fullName evidence="2">DUF1731 domain-containing protein</fullName>
    </submittedName>
</protein>
<evidence type="ECO:0000313" key="3">
    <source>
        <dbReference type="Proteomes" id="UP001108025"/>
    </source>
</evidence>
<dbReference type="SUPFAM" id="SSF51735">
    <property type="entry name" value="NAD(P)-binding Rossmann-fold domains"/>
    <property type="match status" value="1"/>
</dbReference>
<reference evidence="2" key="1">
    <citation type="submission" date="2021-11" db="EMBL/GenBank/DDBJ databases">
        <title>Description of novel Chryseobacterium species.</title>
        <authorList>
            <person name="Saticioglu I.B."/>
            <person name="Ay H."/>
            <person name="Altun S."/>
            <person name="Duman M."/>
        </authorList>
    </citation>
    <scope>NUCLEOTIDE SEQUENCE</scope>
    <source>
        <strain evidence="2">C-17</strain>
    </source>
</reference>
<dbReference type="InterPro" id="IPR036291">
    <property type="entry name" value="NAD(P)-bd_dom_sf"/>
</dbReference>
<accession>A0A9Q3V1H6</accession>
<feature type="domain" description="NAD-dependent epimerase/dehydratase" evidence="1">
    <location>
        <begin position="5"/>
        <end position="122"/>
    </location>
</feature>
<evidence type="ECO:0000259" key="1">
    <source>
        <dbReference type="Pfam" id="PF01370"/>
    </source>
</evidence>
<dbReference type="PANTHER" id="PTHR11092">
    <property type="entry name" value="SUGAR NUCLEOTIDE EPIMERASE RELATED"/>
    <property type="match status" value="1"/>
</dbReference>
<name>A0A9Q3V1H6_9FLAO</name>
<proteinExistence type="predicted"/>
<dbReference type="RefSeq" id="WP_230666366.1">
    <property type="nucleotide sequence ID" value="NZ_JAJNAY010000001.1"/>
</dbReference>
<dbReference type="Proteomes" id="UP001108025">
    <property type="component" value="Unassembled WGS sequence"/>
</dbReference>
<evidence type="ECO:0000313" key="2">
    <source>
        <dbReference type="EMBL" id="MCD1115384.1"/>
    </source>
</evidence>